<dbReference type="GO" id="GO:0005886">
    <property type="term" value="C:plasma membrane"/>
    <property type="evidence" value="ECO:0007669"/>
    <property type="project" value="TreeGrafter"/>
</dbReference>
<keyword evidence="2 5" id="KW-0812">Transmembrane</keyword>
<evidence type="ECO:0000313" key="8">
    <source>
        <dbReference type="Proteomes" id="UP000315369"/>
    </source>
</evidence>
<comment type="caution">
    <text evidence="7">The sequence shown here is derived from an EMBL/GenBank/DDBJ whole genome shotgun (WGS) entry which is preliminary data.</text>
</comment>
<dbReference type="Proteomes" id="UP000315369">
    <property type="component" value="Unassembled WGS sequence"/>
</dbReference>
<dbReference type="SUPFAM" id="SSF141322">
    <property type="entry name" value="NfeD domain-like"/>
    <property type="match status" value="1"/>
</dbReference>
<dbReference type="Gene3D" id="2.40.50.140">
    <property type="entry name" value="Nucleic acid-binding proteins"/>
    <property type="match status" value="1"/>
</dbReference>
<dbReference type="InterPro" id="IPR012340">
    <property type="entry name" value="NA-bd_OB-fold"/>
</dbReference>
<feature type="transmembrane region" description="Helical" evidence="5">
    <location>
        <begin position="54"/>
        <end position="72"/>
    </location>
</feature>
<dbReference type="PANTHER" id="PTHR33507">
    <property type="entry name" value="INNER MEMBRANE PROTEIN YBBJ"/>
    <property type="match status" value="1"/>
</dbReference>
<gene>
    <name evidence="7" type="ORF">FJV41_44820</name>
</gene>
<proteinExistence type="predicted"/>
<dbReference type="EMBL" id="VIFM01000351">
    <property type="protein sequence ID" value="TQF09389.1"/>
    <property type="molecule type" value="Genomic_DNA"/>
</dbReference>
<dbReference type="RefSeq" id="WP_141648771.1">
    <property type="nucleotide sequence ID" value="NZ_VIFM01000351.1"/>
</dbReference>
<evidence type="ECO:0000256" key="4">
    <source>
        <dbReference type="ARBA" id="ARBA00023136"/>
    </source>
</evidence>
<evidence type="ECO:0000256" key="2">
    <source>
        <dbReference type="ARBA" id="ARBA00022692"/>
    </source>
</evidence>
<evidence type="ECO:0000313" key="7">
    <source>
        <dbReference type="EMBL" id="TQF09389.1"/>
    </source>
</evidence>
<name>A0A540WK36_9BACT</name>
<evidence type="ECO:0000256" key="5">
    <source>
        <dbReference type="SAM" id="Phobius"/>
    </source>
</evidence>
<sequence length="162" mass="17237">MDLTPAAWQLWIVAALACGGLEIKLSGFGLVWFAVGALVSSLAAGLGLTFFLQLALFATVSIGLFAASRTLFKNVFMRNASHLKTGVEAMVGQEAVVMESIEGPHGGTVRINGELWTARSLSGAIPQGELVTVEQVEGLKLWVRRPSATLSVPEAEQKQEKV</sequence>
<evidence type="ECO:0000256" key="1">
    <source>
        <dbReference type="ARBA" id="ARBA00004141"/>
    </source>
</evidence>
<keyword evidence="3 5" id="KW-1133">Transmembrane helix</keyword>
<dbReference type="PANTHER" id="PTHR33507:SF3">
    <property type="entry name" value="INNER MEMBRANE PROTEIN YBBJ"/>
    <property type="match status" value="1"/>
</dbReference>
<evidence type="ECO:0000256" key="3">
    <source>
        <dbReference type="ARBA" id="ARBA00022989"/>
    </source>
</evidence>
<dbReference type="InterPro" id="IPR052165">
    <property type="entry name" value="Membrane_assoc_protease"/>
</dbReference>
<accession>A0A540WK36</accession>
<comment type="subcellular location">
    <subcellularLocation>
        <location evidence="1">Membrane</location>
        <topology evidence="1">Multi-pass membrane protein</topology>
    </subcellularLocation>
</comment>
<reference evidence="7 8" key="1">
    <citation type="submission" date="2019-06" db="EMBL/GenBank/DDBJ databases">
        <authorList>
            <person name="Livingstone P."/>
            <person name="Whitworth D."/>
        </authorList>
    </citation>
    <scope>NUCLEOTIDE SEQUENCE [LARGE SCALE GENOMIC DNA]</scope>
    <source>
        <strain evidence="7 8">AM401</strain>
    </source>
</reference>
<keyword evidence="8" id="KW-1185">Reference proteome</keyword>
<evidence type="ECO:0000259" key="6">
    <source>
        <dbReference type="Pfam" id="PF01957"/>
    </source>
</evidence>
<protein>
    <submittedName>
        <fullName evidence="7">NfeD family protein</fullName>
    </submittedName>
</protein>
<keyword evidence="4 5" id="KW-0472">Membrane</keyword>
<dbReference type="Pfam" id="PF01957">
    <property type="entry name" value="NfeD"/>
    <property type="match status" value="1"/>
</dbReference>
<dbReference type="OrthoDB" id="9792945at2"/>
<feature type="domain" description="NfeD-like C-terminal" evidence="6">
    <location>
        <begin position="87"/>
        <end position="145"/>
    </location>
</feature>
<organism evidence="7 8">
    <name type="scientific">Myxococcus llanfairpwllgwyngyllgogerychwyrndrobwllllantysiliogogogochensis</name>
    <dbReference type="NCBI Taxonomy" id="2590453"/>
    <lineage>
        <taxon>Bacteria</taxon>
        <taxon>Pseudomonadati</taxon>
        <taxon>Myxococcota</taxon>
        <taxon>Myxococcia</taxon>
        <taxon>Myxococcales</taxon>
        <taxon>Cystobacterineae</taxon>
        <taxon>Myxococcaceae</taxon>
        <taxon>Myxococcus</taxon>
    </lineage>
</organism>
<dbReference type="AlphaFoldDB" id="A0A540WK36"/>
<dbReference type="InterPro" id="IPR002810">
    <property type="entry name" value="NfeD-like_C"/>
</dbReference>